<evidence type="ECO:0000256" key="2">
    <source>
        <dbReference type="ARBA" id="ARBA00004141"/>
    </source>
</evidence>
<feature type="transmembrane region" description="Helical" evidence="11">
    <location>
        <begin position="37"/>
        <end position="59"/>
    </location>
</feature>
<keyword evidence="8" id="KW-0408">Iron</keyword>
<evidence type="ECO:0000256" key="5">
    <source>
        <dbReference type="ARBA" id="ARBA00022832"/>
    </source>
</evidence>
<comment type="cofactor">
    <cofactor evidence="1">
        <name>Fe(2+)</name>
        <dbReference type="ChEBI" id="CHEBI:29033"/>
    </cofactor>
</comment>
<evidence type="ECO:0000313" key="13">
    <source>
        <dbReference type="EMBL" id="MBD6619620.1"/>
    </source>
</evidence>
<dbReference type="Proteomes" id="UP001165986">
    <property type="component" value="Unassembled WGS sequence"/>
</dbReference>
<organism evidence="13 14">
    <name type="scientific">Komarekiella delphini-convector SJRDD-AB1</name>
    <dbReference type="NCBI Taxonomy" id="2593771"/>
    <lineage>
        <taxon>Bacteria</taxon>
        <taxon>Bacillati</taxon>
        <taxon>Cyanobacteriota</taxon>
        <taxon>Cyanophyceae</taxon>
        <taxon>Nostocales</taxon>
        <taxon>Nostocaceae</taxon>
        <taxon>Komarekiella</taxon>
        <taxon>Komarekiella delphini-convector</taxon>
    </lineage>
</organism>
<evidence type="ECO:0000256" key="10">
    <source>
        <dbReference type="ARBA" id="ARBA00023136"/>
    </source>
</evidence>
<dbReference type="InterPro" id="IPR015876">
    <property type="entry name" value="Acyl-CoA_DS"/>
</dbReference>
<sequence>MSTQPDNISQEKLLLRVHQGQKITIASDYLQTIYRRLALATFLIPCLKTVVAIGLLWYLKIPKDLLQDPVISKVNQLHYIWVILGLIIPTLLGGILTWTWIGSFQGFLWGGLVRVFLGQQIISSTNSICHLYGDRPFDSHDHSTNNILLAIFSCGQSWHNNHHAFPNSAIAGFEWWQIDPGTWFIRFLEFFGLIWNVNIPTAKMIEAKKLRS</sequence>
<keyword evidence="9" id="KW-0443">Lipid metabolism</keyword>
<dbReference type="EMBL" id="VJXY01000044">
    <property type="protein sequence ID" value="MBD6619620.1"/>
    <property type="molecule type" value="Genomic_DNA"/>
</dbReference>
<keyword evidence="14" id="KW-1185">Reference proteome</keyword>
<evidence type="ECO:0000256" key="9">
    <source>
        <dbReference type="ARBA" id="ARBA00023098"/>
    </source>
</evidence>
<comment type="caution">
    <text evidence="13">The sequence shown here is derived from an EMBL/GenBank/DDBJ whole genome shotgun (WGS) entry which is preliminary data.</text>
</comment>
<dbReference type="GO" id="GO:0016717">
    <property type="term" value="F:oxidoreductase activity, acting on paired donors, with oxidation of a pair of donors resulting in the reduction of molecular oxygen to two molecules of water"/>
    <property type="evidence" value="ECO:0007669"/>
    <property type="project" value="InterPro"/>
</dbReference>
<dbReference type="CDD" id="cd03505">
    <property type="entry name" value="Delta9-FADS-like"/>
    <property type="match status" value="1"/>
</dbReference>
<keyword evidence="10 11" id="KW-0472">Membrane</keyword>
<feature type="transmembrane region" description="Helical" evidence="11">
    <location>
        <begin position="79"/>
        <end position="101"/>
    </location>
</feature>
<evidence type="ECO:0000313" key="14">
    <source>
        <dbReference type="Proteomes" id="UP001165986"/>
    </source>
</evidence>
<dbReference type="InterPro" id="IPR005804">
    <property type="entry name" value="FA_desaturase_dom"/>
</dbReference>
<reference evidence="13" key="1">
    <citation type="submission" date="2019-07" db="EMBL/GenBank/DDBJ databases">
        <title>Toxilogical consequences of a new and cryptic species of cyanobacteria (Komarekiella delphini-convector) recovered from the epidermis of a bottlenose dolphin and 1500 ft. in the air.</title>
        <authorList>
            <person name="Brown A.O."/>
            <person name="Dvorak P."/>
            <person name="Villanueva C.D."/>
            <person name="Foss A.J."/>
            <person name="Garvey A.D."/>
            <person name="Gibson Q.A."/>
            <person name="Johansen J.R."/>
            <person name="Casamatta D.A."/>
        </authorList>
    </citation>
    <scope>NUCLEOTIDE SEQUENCE</scope>
    <source>
        <strain evidence="13">SJRDD-AB1</strain>
    </source>
</reference>
<dbReference type="RefSeq" id="WP_191760813.1">
    <property type="nucleotide sequence ID" value="NZ_VJXY01000044.1"/>
</dbReference>
<keyword evidence="4 11" id="KW-0812">Transmembrane</keyword>
<evidence type="ECO:0000256" key="6">
    <source>
        <dbReference type="ARBA" id="ARBA00022989"/>
    </source>
</evidence>
<dbReference type="GO" id="GO:0006631">
    <property type="term" value="P:fatty acid metabolic process"/>
    <property type="evidence" value="ECO:0007669"/>
    <property type="project" value="UniProtKB-KW"/>
</dbReference>
<accession>A0AA40VTX6</accession>
<proteinExistence type="inferred from homology"/>
<protein>
    <submittedName>
        <fullName evidence="13">Acyl-CoA desaturase</fullName>
    </submittedName>
</protein>
<dbReference type="AlphaFoldDB" id="A0AA40VTX6"/>
<feature type="domain" description="Fatty acid desaturase" evidence="12">
    <location>
        <begin position="46"/>
        <end position="179"/>
    </location>
</feature>
<evidence type="ECO:0000256" key="7">
    <source>
        <dbReference type="ARBA" id="ARBA00023002"/>
    </source>
</evidence>
<comment type="similarity">
    <text evidence="3">Belongs to the fatty acid desaturase type 2 family.</text>
</comment>
<dbReference type="PANTHER" id="PTHR11351:SF3">
    <property type="entry name" value="BLL4393 PROTEIN"/>
    <property type="match status" value="1"/>
</dbReference>
<evidence type="ECO:0000259" key="12">
    <source>
        <dbReference type="Pfam" id="PF00487"/>
    </source>
</evidence>
<gene>
    <name evidence="13" type="ORF">FNW02_28320</name>
</gene>
<dbReference type="PANTHER" id="PTHR11351">
    <property type="entry name" value="ACYL-COA DESATURASE"/>
    <property type="match status" value="1"/>
</dbReference>
<keyword evidence="6 11" id="KW-1133">Transmembrane helix</keyword>
<dbReference type="Pfam" id="PF00487">
    <property type="entry name" value="FA_desaturase"/>
    <property type="match status" value="1"/>
</dbReference>
<name>A0AA40VTX6_9NOST</name>
<evidence type="ECO:0000256" key="1">
    <source>
        <dbReference type="ARBA" id="ARBA00001954"/>
    </source>
</evidence>
<evidence type="ECO:0000256" key="3">
    <source>
        <dbReference type="ARBA" id="ARBA00008749"/>
    </source>
</evidence>
<evidence type="ECO:0000256" key="8">
    <source>
        <dbReference type="ARBA" id="ARBA00023004"/>
    </source>
</evidence>
<dbReference type="GO" id="GO:0016020">
    <property type="term" value="C:membrane"/>
    <property type="evidence" value="ECO:0007669"/>
    <property type="project" value="UniProtKB-SubCell"/>
</dbReference>
<keyword evidence="5" id="KW-0276">Fatty acid metabolism</keyword>
<keyword evidence="7" id="KW-0560">Oxidoreductase</keyword>
<comment type="subcellular location">
    <subcellularLocation>
        <location evidence="2">Membrane</location>
        <topology evidence="2">Multi-pass membrane protein</topology>
    </subcellularLocation>
</comment>
<evidence type="ECO:0000256" key="11">
    <source>
        <dbReference type="SAM" id="Phobius"/>
    </source>
</evidence>
<evidence type="ECO:0000256" key="4">
    <source>
        <dbReference type="ARBA" id="ARBA00022692"/>
    </source>
</evidence>